<comment type="caution">
    <text evidence="8">The sequence shown here is derived from an EMBL/GenBank/DDBJ whole genome shotgun (WGS) entry which is preliminary data.</text>
</comment>
<dbReference type="AlphaFoldDB" id="A0A7Y0QI87"/>
<proteinExistence type="predicted"/>
<feature type="transmembrane region" description="Helical" evidence="6">
    <location>
        <begin position="39"/>
        <end position="58"/>
    </location>
</feature>
<dbReference type="Gene3D" id="1.20.5.2700">
    <property type="match status" value="1"/>
</dbReference>
<keyword evidence="3 6" id="KW-1133">Transmembrane helix</keyword>
<dbReference type="GO" id="GO:0015990">
    <property type="term" value="P:electron transport coupled proton transport"/>
    <property type="evidence" value="ECO:0007669"/>
    <property type="project" value="TreeGrafter"/>
</dbReference>
<feature type="transmembrane region" description="Helical" evidence="6">
    <location>
        <begin position="358"/>
        <end position="376"/>
    </location>
</feature>
<feature type="transmembrane region" description="Helical" evidence="6">
    <location>
        <begin position="135"/>
        <end position="153"/>
    </location>
</feature>
<evidence type="ECO:0000256" key="6">
    <source>
        <dbReference type="SAM" id="Phobius"/>
    </source>
</evidence>
<evidence type="ECO:0000256" key="4">
    <source>
        <dbReference type="ARBA" id="ARBA00023136"/>
    </source>
</evidence>
<feature type="transmembrane region" description="Helical" evidence="6">
    <location>
        <begin position="626"/>
        <end position="644"/>
    </location>
</feature>
<keyword evidence="2 5" id="KW-0812">Transmembrane</keyword>
<evidence type="ECO:0000256" key="5">
    <source>
        <dbReference type="RuleBase" id="RU000320"/>
    </source>
</evidence>
<dbReference type="GO" id="GO:0003954">
    <property type="term" value="F:NADH dehydrogenase activity"/>
    <property type="evidence" value="ECO:0007669"/>
    <property type="project" value="TreeGrafter"/>
</dbReference>
<protein>
    <submittedName>
        <fullName evidence="8">NADH-quinone oxidoreductase subunit L</fullName>
    </submittedName>
</protein>
<feature type="transmembrane region" description="Helical" evidence="6">
    <location>
        <begin position="174"/>
        <end position="192"/>
    </location>
</feature>
<evidence type="ECO:0000256" key="2">
    <source>
        <dbReference type="ARBA" id="ARBA00022692"/>
    </source>
</evidence>
<feature type="transmembrane region" description="Helical" evidence="6">
    <location>
        <begin position="443"/>
        <end position="466"/>
    </location>
</feature>
<reference evidence="8 9" key="1">
    <citation type="submission" date="2020-04" db="EMBL/GenBank/DDBJ databases">
        <title>Sequencing and Assembly of C. fimi.</title>
        <authorList>
            <person name="Ramsey A.R."/>
        </authorList>
    </citation>
    <scope>NUCLEOTIDE SEQUENCE [LARGE SCALE GENOMIC DNA]</scope>
    <source>
        <strain evidence="8 9">SB</strain>
    </source>
</reference>
<gene>
    <name evidence="8" type="ORF">HIR71_07205</name>
</gene>
<dbReference type="PRINTS" id="PR01434">
    <property type="entry name" value="NADHDHGNASE5"/>
</dbReference>
<dbReference type="EMBL" id="JABCJJ010000008">
    <property type="protein sequence ID" value="NMR20012.1"/>
    <property type="molecule type" value="Genomic_DNA"/>
</dbReference>
<dbReference type="RefSeq" id="WP_169324392.1">
    <property type="nucleotide sequence ID" value="NZ_JABCJJ010000008.1"/>
</dbReference>
<dbReference type="Pfam" id="PF00361">
    <property type="entry name" value="Proton_antipo_M"/>
    <property type="match status" value="1"/>
</dbReference>
<accession>A0A7Y0QI87</accession>
<feature type="transmembrane region" description="Helical" evidence="6">
    <location>
        <begin position="396"/>
        <end position="423"/>
    </location>
</feature>
<feature type="transmembrane region" description="Helical" evidence="6">
    <location>
        <begin position="111"/>
        <end position="129"/>
    </location>
</feature>
<evidence type="ECO:0000313" key="8">
    <source>
        <dbReference type="EMBL" id="NMR20012.1"/>
    </source>
</evidence>
<dbReference type="PANTHER" id="PTHR42829">
    <property type="entry name" value="NADH-UBIQUINONE OXIDOREDUCTASE CHAIN 5"/>
    <property type="match status" value="1"/>
</dbReference>
<sequence length="645" mass="64292">MTAEVASAVLAALVLVPAGAGAVLLILGRRADRGAGPVAVTAALTAAVLAGTAAAARPEASAPFLGMPGGELALAVDGLSAVLVVTVSLVAAAVTVFAVADLPGDAARARFFGYLLLFTAAMLATVTATTVPTLLVAWEIMGATSYALIGYRWEVPGKMSAGTTAFLTTRAGDLGLYIAAGAALAGTGTLALDDLASAEGAWRHVAAAGILVAALGKSAQLPFSAWLSAAMEGPSPVSALLHSATMVAAGGYLLLRTEPLLEASGWAGSAAAWVGALTALVLGAVAAAQRDLKQLLAASTGAQIGFVVLAAGVGVTAAGTSQLVAHAAVKAGLFVVAGAWLTALGTKQLAGLRGAARRYPLVGAAAALAALALAGVPPLSLWASKDEVLAGVDGGVLRVVALAAGALSAVYAGKILAVVLAPVDADTHLDSEERGTRRVPRPVTGVVVAFAAAAALLGAVALPGVADRLKSVLGAEGEPSPGPGELMLSGVIAVAVVVLVVRRPTLVAALERTELLRWAGLRQVLTPRPWLALARAAARVDDRVIDRAVLSVAAAARRGAGRVGRADDHVVDRSVVSLARAVGRGAGRVGRADVDVVDGAVRAFASAVLRAGAAMRRPQTGLLHQYYVQAVVGLGALFVLLIVVR</sequence>
<comment type="subcellular location">
    <subcellularLocation>
        <location evidence="1">Endomembrane system</location>
        <topology evidence="1">Multi-pass membrane protein</topology>
    </subcellularLocation>
    <subcellularLocation>
        <location evidence="5">Membrane</location>
        <topology evidence="5">Multi-pass membrane protein</topology>
    </subcellularLocation>
</comment>
<dbReference type="GO" id="GO:0012505">
    <property type="term" value="C:endomembrane system"/>
    <property type="evidence" value="ECO:0007669"/>
    <property type="project" value="UniProtKB-SubCell"/>
</dbReference>
<dbReference type="GO" id="GO:0016020">
    <property type="term" value="C:membrane"/>
    <property type="evidence" value="ECO:0007669"/>
    <property type="project" value="UniProtKB-SubCell"/>
</dbReference>
<feature type="transmembrane region" description="Helical" evidence="6">
    <location>
        <begin position="323"/>
        <end position="346"/>
    </location>
</feature>
<dbReference type="GO" id="GO:0008137">
    <property type="term" value="F:NADH dehydrogenase (ubiquinone) activity"/>
    <property type="evidence" value="ECO:0007669"/>
    <property type="project" value="InterPro"/>
</dbReference>
<evidence type="ECO:0000256" key="3">
    <source>
        <dbReference type="ARBA" id="ARBA00022989"/>
    </source>
</evidence>
<feature type="transmembrane region" description="Helical" evidence="6">
    <location>
        <begin position="486"/>
        <end position="502"/>
    </location>
</feature>
<feature type="transmembrane region" description="Helical" evidence="6">
    <location>
        <begin position="6"/>
        <end position="27"/>
    </location>
</feature>
<dbReference type="PANTHER" id="PTHR42829:SF2">
    <property type="entry name" value="NADH-UBIQUINONE OXIDOREDUCTASE CHAIN 5"/>
    <property type="match status" value="1"/>
</dbReference>
<dbReference type="InterPro" id="IPR001750">
    <property type="entry name" value="ND/Mrp_TM"/>
</dbReference>
<evidence type="ECO:0000313" key="9">
    <source>
        <dbReference type="Proteomes" id="UP000562124"/>
    </source>
</evidence>
<evidence type="ECO:0000259" key="7">
    <source>
        <dbReference type="Pfam" id="PF00361"/>
    </source>
</evidence>
<name>A0A7Y0QI87_CELFI</name>
<organism evidence="8 9">
    <name type="scientific">Cellulomonas fimi</name>
    <dbReference type="NCBI Taxonomy" id="1708"/>
    <lineage>
        <taxon>Bacteria</taxon>
        <taxon>Bacillati</taxon>
        <taxon>Actinomycetota</taxon>
        <taxon>Actinomycetes</taxon>
        <taxon>Micrococcales</taxon>
        <taxon>Cellulomonadaceae</taxon>
        <taxon>Cellulomonas</taxon>
    </lineage>
</organism>
<evidence type="ECO:0000256" key="1">
    <source>
        <dbReference type="ARBA" id="ARBA00004127"/>
    </source>
</evidence>
<feature type="domain" description="NADH:quinone oxidoreductase/Mrp antiporter transmembrane" evidence="7">
    <location>
        <begin position="131"/>
        <end position="393"/>
    </location>
</feature>
<feature type="transmembrane region" description="Helical" evidence="6">
    <location>
        <begin position="295"/>
        <end position="317"/>
    </location>
</feature>
<feature type="transmembrane region" description="Helical" evidence="6">
    <location>
        <begin position="267"/>
        <end position="288"/>
    </location>
</feature>
<keyword evidence="9" id="KW-1185">Reference proteome</keyword>
<dbReference type="InterPro" id="IPR003945">
    <property type="entry name" value="NU5C-like"/>
</dbReference>
<feature type="transmembrane region" description="Helical" evidence="6">
    <location>
        <begin position="78"/>
        <end position="99"/>
    </location>
</feature>
<dbReference type="Proteomes" id="UP000562124">
    <property type="component" value="Unassembled WGS sequence"/>
</dbReference>
<feature type="transmembrane region" description="Helical" evidence="6">
    <location>
        <begin position="204"/>
        <end position="227"/>
    </location>
</feature>
<dbReference type="GO" id="GO:0042773">
    <property type="term" value="P:ATP synthesis coupled electron transport"/>
    <property type="evidence" value="ECO:0007669"/>
    <property type="project" value="InterPro"/>
</dbReference>
<keyword evidence="4 6" id="KW-0472">Membrane</keyword>
<feature type="transmembrane region" description="Helical" evidence="6">
    <location>
        <begin position="239"/>
        <end position="255"/>
    </location>
</feature>